<accession>A0ACC1JWS6</accession>
<keyword evidence="2" id="KW-1185">Reference proteome</keyword>
<name>A0ACC1JWS6_9FUNG</name>
<gene>
    <name evidence="1" type="ORF">IWQ57_003366</name>
</gene>
<proteinExistence type="predicted"/>
<evidence type="ECO:0000313" key="1">
    <source>
        <dbReference type="EMBL" id="KAJ2768831.1"/>
    </source>
</evidence>
<comment type="caution">
    <text evidence="1">The sequence shown here is derived from an EMBL/GenBank/DDBJ whole genome shotgun (WGS) entry which is preliminary data.</text>
</comment>
<dbReference type="Proteomes" id="UP001140234">
    <property type="component" value="Unassembled WGS sequence"/>
</dbReference>
<evidence type="ECO:0000313" key="2">
    <source>
        <dbReference type="Proteomes" id="UP001140234"/>
    </source>
</evidence>
<sequence length="199" mass="20941">MAAAAGAAVCYTARALKAGHARTVRVRSARARFRELVRELSECKRSASRFDSEVPPSAQEVGDAVRALASCDGGDANAAEAALDRATRLSGVYKLANEELTRLMETVDGVEPAQVLVAAGLEPWAEFEAKAREDAVSGGLGVVLDMAGHVRVARKGLIRALARRGAELERQAKKLDAGIAAHMRQAGRHADTASATQAP</sequence>
<organism evidence="1 2">
    <name type="scientific">Coemansia nantahalensis</name>
    <dbReference type="NCBI Taxonomy" id="2789366"/>
    <lineage>
        <taxon>Eukaryota</taxon>
        <taxon>Fungi</taxon>
        <taxon>Fungi incertae sedis</taxon>
        <taxon>Zoopagomycota</taxon>
        <taxon>Kickxellomycotina</taxon>
        <taxon>Kickxellomycetes</taxon>
        <taxon>Kickxellales</taxon>
        <taxon>Kickxellaceae</taxon>
        <taxon>Coemansia</taxon>
    </lineage>
</organism>
<dbReference type="EMBL" id="JANBUJ010001076">
    <property type="protein sequence ID" value="KAJ2768831.1"/>
    <property type="molecule type" value="Genomic_DNA"/>
</dbReference>
<reference evidence="1" key="1">
    <citation type="submission" date="2022-07" db="EMBL/GenBank/DDBJ databases">
        <title>Phylogenomic reconstructions and comparative analyses of Kickxellomycotina fungi.</title>
        <authorList>
            <person name="Reynolds N.K."/>
            <person name="Stajich J.E."/>
            <person name="Barry K."/>
            <person name="Grigoriev I.V."/>
            <person name="Crous P."/>
            <person name="Smith M.E."/>
        </authorList>
    </citation>
    <scope>NUCLEOTIDE SEQUENCE</scope>
    <source>
        <strain evidence="1">CBS 109366</strain>
    </source>
</reference>
<protein>
    <submittedName>
        <fullName evidence="1">Uncharacterized protein</fullName>
    </submittedName>
</protein>